<dbReference type="Proteomes" id="UP000054935">
    <property type="component" value="Unassembled WGS sequence"/>
</dbReference>
<gene>
    <name evidence="4" type="primary">hpxO_3</name>
    <name evidence="4" type="ORF">TRN7648_03855</name>
</gene>
<reference evidence="4 5" key="1">
    <citation type="submission" date="2015-09" db="EMBL/GenBank/DDBJ databases">
        <authorList>
            <consortium name="Swine Surveillance"/>
        </authorList>
    </citation>
    <scope>NUCLEOTIDE SEQUENCE [LARGE SCALE GENOMIC DNA]</scope>
    <source>
        <strain evidence="4 5">CECT 7648</strain>
    </source>
</reference>
<dbReference type="GO" id="GO:0071949">
    <property type="term" value="F:FAD binding"/>
    <property type="evidence" value="ECO:0007669"/>
    <property type="project" value="InterPro"/>
</dbReference>
<dbReference type="PANTHER" id="PTHR13789">
    <property type="entry name" value="MONOOXYGENASE"/>
    <property type="match status" value="1"/>
</dbReference>
<keyword evidence="1 4" id="KW-0560">Oxidoreductase</keyword>
<dbReference type="RefSeq" id="WP_200807316.1">
    <property type="nucleotide sequence ID" value="NZ_CYSE01000011.1"/>
</dbReference>
<dbReference type="GO" id="GO:0102099">
    <property type="term" value="F:FAD-dependent urate hydroxylase activity"/>
    <property type="evidence" value="ECO:0007669"/>
    <property type="project" value="UniProtKB-EC"/>
</dbReference>
<dbReference type="AlphaFoldDB" id="A0A0P1GJP1"/>
<dbReference type="Gene3D" id="3.50.50.60">
    <property type="entry name" value="FAD/NAD(P)-binding domain"/>
    <property type="match status" value="1"/>
</dbReference>
<accession>A0A0P1GJP1</accession>
<dbReference type="EC" id="1.14.13.113" evidence="4"/>
<evidence type="ECO:0000256" key="2">
    <source>
        <dbReference type="ARBA" id="ARBA00023033"/>
    </source>
</evidence>
<dbReference type="PANTHER" id="PTHR13789:SF309">
    <property type="entry name" value="PUTATIVE (AFU_ORTHOLOGUE AFUA_6G14510)-RELATED"/>
    <property type="match status" value="1"/>
</dbReference>
<keyword evidence="2" id="KW-0503">Monooxygenase</keyword>
<proteinExistence type="predicted"/>
<dbReference type="PRINTS" id="PR00420">
    <property type="entry name" value="RNGMNOXGNASE"/>
</dbReference>
<dbReference type="Pfam" id="PF01494">
    <property type="entry name" value="FAD_binding_3"/>
    <property type="match status" value="1"/>
</dbReference>
<keyword evidence="5" id="KW-1185">Reference proteome</keyword>
<evidence type="ECO:0000256" key="1">
    <source>
        <dbReference type="ARBA" id="ARBA00023002"/>
    </source>
</evidence>
<name>A0A0P1GJP1_9RHOB</name>
<dbReference type="SUPFAM" id="SSF51905">
    <property type="entry name" value="FAD/NAD(P)-binding domain"/>
    <property type="match status" value="1"/>
</dbReference>
<sequence>MELQSVLVVGGGIGGLTAAIALRRKGFPVTIVEKDPEWSVYGVGIIQQFNVIRAMWALDLLDDYLEKAFGFDRTVLHVGPQGQQVANFETPRLAGAAYPSNAGIRRTDLQKVLGDRVQALGATIRLGTTVTAMQDDGAGVTVTLSDGTTERHDIVIGADGVFSQTRAQILPDAPQPCYTGQWVWRYNLPQPADMDGIQVFVGPQNAGFVPLGQGQMYMFLLSQEAPGLALPQEGAAEAMRARIGPMAPPQVRAVTDQITDDAGVVARPLEVVFVEGAWHKGRVVLLGDALHASTPHLAQGAGMAIEDGLVLAEELARAAPPTLPLPPIAPAVLRG</sequence>
<organism evidence="4 5">
    <name type="scientific">Tropicibacter naphthalenivorans</name>
    <dbReference type="NCBI Taxonomy" id="441103"/>
    <lineage>
        <taxon>Bacteria</taxon>
        <taxon>Pseudomonadati</taxon>
        <taxon>Pseudomonadota</taxon>
        <taxon>Alphaproteobacteria</taxon>
        <taxon>Rhodobacterales</taxon>
        <taxon>Roseobacteraceae</taxon>
        <taxon>Tropicibacter</taxon>
    </lineage>
</organism>
<feature type="domain" description="FAD-binding" evidence="3">
    <location>
        <begin position="5"/>
        <end position="317"/>
    </location>
</feature>
<evidence type="ECO:0000259" key="3">
    <source>
        <dbReference type="Pfam" id="PF01494"/>
    </source>
</evidence>
<evidence type="ECO:0000313" key="5">
    <source>
        <dbReference type="Proteomes" id="UP000054935"/>
    </source>
</evidence>
<dbReference type="InterPro" id="IPR036188">
    <property type="entry name" value="FAD/NAD-bd_sf"/>
</dbReference>
<dbReference type="InterPro" id="IPR050493">
    <property type="entry name" value="FAD-dep_Monooxygenase_BioMet"/>
</dbReference>
<dbReference type="InterPro" id="IPR002938">
    <property type="entry name" value="FAD-bd"/>
</dbReference>
<dbReference type="EMBL" id="CYSE01000011">
    <property type="protein sequence ID" value="CUH82196.1"/>
    <property type="molecule type" value="Genomic_DNA"/>
</dbReference>
<evidence type="ECO:0000313" key="4">
    <source>
        <dbReference type="EMBL" id="CUH82196.1"/>
    </source>
</evidence>
<dbReference type="NCBIfam" id="NF005313">
    <property type="entry name" value="PRK06847.1"/>
    <property type="match status" value="1"/>
</dbReference>
<dbReference type="STRING" id="441103.TRN7648_03855"/>
<protein>
    <submittedName>
        <fullName evidence="4">FAD-dependent urate hydroxylase</fullName>
        <ecNumber evidence="4">1.14.13.113</ecNumber>
    </submittedName>
</protein>